<dbReference type="PANTHER" id="PTHR42918:SF6">
    <property type="entry name" value="ELONGATION FACTOR P--(R)-BETA-LYSINE LIGASE"/>
    <property type="match status" value="1"/>
</dbReference>
<reference evidence="5 6" key="1">
    <citation type="submission" date="2017-09" db="EMBL/GenBank/DDBJ databases">
        <title>Depth-based differentiation of microbial function through sediment-hosted aquifers and enrichment of novel symbionts in the deep terrestrial subsurface.</title>
        <authorList>
            <person name="Probst A.J."/>
            <person name="Ladd B."/>
            <person name="Jarett J.K."/>
            <person name="Geller-Mcgrath D.E."/>
            <person name="Sieber C.M."/>
            <person name="Emerson J.B."/>
            <person name="Anantharaman K."/>
            <person name="Thomas B.C."/>
            <person name="Malmstrom R."/>
            <person name="Stieglmeier M."/>
            <person name="Klingl A."/>
            <person name="Woyke T."/>
            <person name="Ryan C.M."/>
            <person name="Banfield J.F."/>
        </authorList>
    </citation>
    <scope>NUCLEOTIDE SEQUENCE [LARGE SCALE GENOMIC DNA]</scope>
    <source>
        <strain evidence="5">CG22_combo_CG10-13_8_21_14_all_34_12</strain>
    </source>
</reference>
<dbReference type="GO" id="GO:0000049">
    <property type="term" value="F:tRNA binding"/>
    <property type="evidence" value="ECO:0007669"/>
    <property type="project" value="TreeGrafter"/>
</dbReference>
<comment type="caution">
    <text evidence="5">The sequence shown here is derived from an EMBL/GenBank/DDBJ whole genome shotgun (WGS) entry which is preliminary data.</text>
</comment>
<dbReference type="InterPro" id="IPR045864">
    <property type="entry name" value="aa-tRNA-synth_II/BPL/LPL"/>
</dbReference>
<feature type="domain" description="Aminoacyl-transfer RNA synthetases class-II family profile" evidence="4">
    <location>
        <begin position="13"/>
        <end position="318"/>
    </location>
</feature>
<evidence type="ECO:0000256" key="3">
    <source>
        <dbReference type="ARBA" id="ARBA00022840"/>
    </source>
</evidence>
<protein>
    <recommendedName>
        <fullName evidence="4">Aminoacyl-transfer RNA synthetases class-II family profile domain-containing protein</fullName>
    </recommendedName>
</protein>
<dbReference type="SUPFAM" id="SSF55681">
    <property type="entry name" value="Class II aaRS and biotin synthetases"/>
    <property type="match status" value="1"/>
</dbReference>
<dbReference type="Gene3D" id="3.30.930.10">
    <property type="entry name" value="Bira Bifunctional Protein, Domain 2"/>
    <property type="match status" value="1"/>
</dbReference>
<dbReference type="PANTHER" id="PTHR42918">
    <property type="entry name" value="LYSYL-TRNA SYNTHETASE"/>
    <property type="match status" value="1"/>
</dbReference>
<dbReference type="Proteomes" id="UP000229699">
    <property type="component" value="Unassembled WGS sequence"/>
</dbReference>
<evidence type="ECO:0000256" key="2">
    <source>
        <dbReference type="ARBA" id="ARBA00022741"/>
    </source>
</evidence>
<dbReference type="GO" id="GO:0006430">
    <property type="term" value="P:lysyl-tRNA aminoacylation"/>
    <property type="evidence" value="ECO:0007669"/>
    <property type="project" value="TreeGrafter"/>
</dbReference>
<evidence type="ECO:0000313" key="6">
    <source>
        <dbReference type="Proteomes" id="UP000229699"/>
    </source>
</evidence>
<proteinExistence type="predicted"/>
<name>A0A2H0C1U6_9BACT</name>
<dbReference type="EMBL" id="PCTC01000002">
    <property type="protein sequence ID" value="PIP63895.1"/>
    <property type="molecule type" value="Genomic_DNA"/>
</dbReference>
<gene>
    <name evidence="5" type="ORF">COW97_00060</name>
</gene>
<dbReference type="GO" id="GO:0005524">
    <property type="term" value="F:ATP binding"/>
    <property type="evidence" value="ECO:0007669"/>
    <property type="project" value="InterPro"/>
</dbReference>
<dbReference type="AlphaFoldDB" id="A0A2H0C1U6"/>
<evidence type="ECO:0000259" key="4">
    <source>
        <dbReference type="PROSITE" id="PS50862"/>
    </source>
</evidence>
<dbReference type="InterPro" id="IPR004364">
    <property type="entry name" value="Aa-tRNA-synt_II"/>
</dbReference>
<evidence type="ECO:0000313" key="5">
    <source>
        <dbReference type="EMBL" id="PIP63895.1"/>
    </source>
</evidence>
<accession>A0A2H0C1U6</accession>
<keyword evidence="2" id="KW-0547">Nucleotide-binding</keyword>
<dbReference type="PROSITE" id="PS50862">
    <property type="entry name" value="AA_TRNA_LIGASE_II"/>
    <property type="match status" value="1"/>
</dbReference>
<organism evidence="5 6">
    <name type="scientific">Candidatus Roizmanbacteria bacterium CG22_combo_CG10-13_8_21_14_all_34_12</name>
    <dbReference type="NCBI Taxonomy" id="1974860"/>
    <lineage>
        <taxon>Bacteria</taxon>
        <taxon>Candidatus Roizmaniibacteriota</taxon>
    </lineage>
</organism>
<evidence type="ECO:0000256" key="1">
    <source>
        <dbReference type="ARBA" id="ARBA00022598"/>
    </source>
</evidence>
<dbReference type="InterPro" id="IPR006195">
    <property type="entry name" value="aa-tRNA-synth_II"/>
</dbReference>
<dbReference type="Pfam" id="PF00152">
    <property type="entry name" value="tRNA-synt_2"/>
    <property type="match status" value="1"/>
</dbReference>
<keyword evidence="3" id="KW-0067">ATP-binding</keyword>
<sequence length="320" mass="37467">MEIKTAVKNLSNYKIYLQVEKAINEFLSKNNYLKIELPVLSPVLIPESYLKVFETDFNFINKSEKLYLTPSPELFLKRLLAYGVGDCYYLGKSFRNFDPPATLHSYEFVMLEFYKMEANYMDIADVVLKLLQSIKKQTIYQGKIISFEKWEKITITEAFKKYSNISETELFNHRLFIKKAKQKKYQIDGFTYEDLWSQIYSQEIEPHLGTNGYPTLIYDYPKEFAALAKLNSDGKTTQRFEFYIEGIELGDCYTELTDWKEQEMRFKKEEKVSHPIDKGYIEALKYGLDDCSGIAIGLERLAMIFANLTSIDQLKLINIS</sequence>
<keyword evidence="1" id="KW-0436">Ligase</keyword>
<dbReference type="GO" id="GO:0005829">
    <property type="term" value="C:cytosol"/>
    <property type="evidence" value="ECO:0007669"/>
    <property type="project" value="TreeGrafter"/>
</dbReference>
<dbReference type="GO" id="GO:0004824">
    <property type="term" value="F:lysine-tRNA ligase activity"/>
    <property type="evidence" value="ECO:0007669"/>
    <property type="project" value="TreeGrafter"/>
</dbReference>